<sequence>MMIETTAQNASDTHKPSKLGVTHSIRHKLNFLDERLWKRFSARRLELIDTMDLSSRKASEQELEIRKVAETLRTEFQYDVSYTADFDKLVRAAVQSVRRNRKRHLKRERESSHNQTKRQKRNSTSSHDGSDGFLSEIVQHEDEVYDVNYNRTKKISSHDHAVGMIEHMTKPRLPPLSKFASQEIISPSAEVAKKAIINKIERSKTCNESTNDLRSSNLQFLGKSVMMSCIGYICERSFTNVNQQSLEYLRNKLCQDTYIAKFFRELDPLTTNAITDEVAVISLYTLLGGLVKDFGFDEIINPVGEVLYVSVVKEYPLISRNSVPFKSQQEDTFSLNKLAEVASTIQTENTPPDFMQSRSQSPNFVRENSVPIDRRGAKKRIILKFLNQSLELFYPPGLSATPRFYELLENAKSAFNISNSILEFRYEDKVIQTDQELEKVFRNTHPVIELEISTQTTIPIQRFAALQSAQQAPYTPPAMVNNIQPKIILPPPLQTTTNETYQYKSDETYPRPQPMLPKFQPLL</sequence>
<organism evidence="2 3">
    <name type="scientific">Candida metapsilosis</name>
    <dbReference type="NCBI Taxonomy" id="273372"/>
    <lineage>
        <taxon>Eukaryota</taxon>
        <taxon>Fungi</taxon>
        <taxon>Dikarya</taxon>
        <taxon>Ascomycota</taxon>
        <taxon>Saccharomycotina</taxon>
        <taxon>Pichiomycetes</taxon>
        <taxon>Debaryomycetaceae</taxon>
        <taxon>Candida/Lodderomyces clade</taxon>
        <taxon>Candida</taxon>
    </lineage>
</organism>
<evidence type="ECO:0000313" key="2">
    <source>
        <dbReference type="EMBL" id="KAG5421193.1"/>
    </source>
</evidence>
<dbReference type="InterPro" id="IPR007147">
    <property type="entry name" value="TF_Vhr"/>
</dbReference>
<keyword evidence="3" id="KW-1185">Reference proteome</keyword>
<dbReference type="OrthoDB" id="4089008at2759"/>
<gene>
    <name evidence="2" type="ORF">I9W82_000283</name>
</gene>
<dbReference type="RefSeq" id="XP_067550309.1">
    <property type="nucleotide sequence ID" value="XM_067691728.1"/>
</dbReference>
<dbReference type="EMBL" id="JAEOAQ010000001">
    <property type="protein sequence ID" value="KAG5421193.1"/>
    <property type="molecule type" value="Genomic_DNA"/>
</dbReference>
<name>A0A8H8DC63_9ASCO</name>
<dbReference type="Proteomes" id="UP000669133">
    <property type="component" value="Unassembled WGS sequence"/>
</dbReference>
<dbReference type="GeneID" id="93648912"/>
<accession>A0A8H8DC63</accession>
<comment type="caution">
    <text evidence="2">The sequence shown here is derived from an EMBL/GenBank/DDBJ whole genome shotgun (WGS) entry which is preliminary data.</text>
</comment>
<proteinExistence type="predicted"/>
<reference evidence="2 3" key="1">
    <citation type="submission" date="2020-12" db="EMBL/GenBank/DDBJ databases">
        <title>Effect of drift, selection, and recombination on the evolution of hybrid genomes in Candida yeast pathogens.</title>
        <authorList>
            <person name="Mixao V."/>
            <person name="Ksiezopolska E."/>
            <person name="Saus E."/>
            <person name="Boekhout T."/>
            <person name="Gacser A."/>
            <person name="Gabaldon T."/>
        </authorList>
    </citation>
    <scope>NUCLEOTIDE SEQUENCE [LARGE SCALE GENOMIC DNA]</scope>
    <source>
        <strain evidence="2 3">BP57</strain>
    </source>
</reference>
<protein>
    <submittedName>
        <fullName evidence="2">Uncharacterized protein</fullName>
    </submittedName>
</protein>
<feature type="region of interest" description="Disordered" evidence="1">
    <location>
        <begin position="97"/>
        <end position="132"/>
    </location>
</feature>
<evidence type="ECO:0000256" key="1">
    <source>
        <dbReference type="SAM" id="MobiDB-lite"/>
    </source>
</evidence>
<evidence type="ECO:0000313" key="3">
    <source>
        <dbReference type="Proteomes" id="UP000669133"/>
    </source>
</evidence>
<dbReference type="Pfam" id="PF04001">
    <property type="entry name" value="Vhr1"/>
    <property type="match status" value="1"/>
</dbReference>
<dbReference type="AlphaFoldDB" id="A0A8H8DC63"/>